<evidence type="ECO:0000313" key="2">
    <source>
        <dbReference type="EMBL" id="KAJ5590953.1"/>
    </source>
</evidence>
<evidence type="ECO:0000313" key="3">
    <source>
        <dbReference type="Proteomes" id="UP001216150"/>
    </source>
</evidence>
<gene>
    <name evidence="2" type="ORF">N7450_004925</name>
</gene>
<feature type="compositionally biased region" description="Basic and acidic residues" evidence="1">
    <location>
        <begin position="77"/>
        <end position="102"/>
    </location>
</feature>
<keyword evidence="3" id="KW-1185">Reference proteome</keyword>
<proteinExistence type="predicted"/>
<evidence type="ECO:0000256" key="1">
    <source>
        <dbReference type="SAM" id="MobiDB-lite"/>
    </source>
</evidence>
<protein>
    <submittedName>
        <fullName evidence="2">Uncharacterized protein</fullName>
    </submittedName>
</protein>
<sequence>MSKGWDDSRHTPEGRAGDDQRPRRYAGGKSNVAEGGGCLRVNAENDARGEFTARLLDCQVKPPPKKEGLGKRASSSIEREACSREKGSESNDSHRTKEGGSE</sequence>
<accession>A0AAD6GUV5</accession>
<reference evidence="2 3" key="1">
    <citation type="journal article" date="2023" name="IMA Fungus">
        <title>Comparative genomic study of the Penicillium genus elucidates a diverse pangenome and 15 lateral gene transfer events.</title>
        <authorList>
            <person name="Petersen C."/>
            <person name="Sorensen T."/>
            <person name="Nielsen M.R."/>
            <person name="Sondergaard T.E."/>
            <person name="Sorensen J.L."/>
            <person name="Fitzpatrick D.A."/>
            <person name="Frisvad J.C."/>
            <person name="Nielsen K.L."/>
        </authorList>
    </citation>
    <scope>NUCLEOTIDE SEQUENCE [LARGE SCALE GENOMIC DNA]</scope>
    <source>
        <strain evidence="2 3">IBT 29057</strain>
    </source>
</reference>
<feature type="compositionally biased region" description="Basic and acidic residues" evidence="1">
    <location>
        <begin position="1"/>
        <end position="22"/>
    </location>
</feature>
<feature type="region of interest" description="Disordered" evidence="1">
    <location>
        <begin position="1"/>
        <end position="38"/>
    </location>
</feature>
<dbReference type="EMBL" id="JAQJAC010000003">
    <property type="protein sequence ID" value="KAJ5590953.1"/>
    <property type="molecule type" value="Genomic_DNA"/>
</dbReference>
<feature type="region of interest" description="Disordered" evidence="1">
    <location>
        <begin position="59"/>
        <end position="102"/>
    </location>
</feature>
<comment type="caution">
    <text evidence="2">The sequence shown here is derived from an EMBL/GenBank/DDBJ whole genome shotgun (WGS) entry which is preliminary data.</text>
</comment>
<dbReference type="AlphaFoldDB" id="A0AAD6GUV5"/>
<dbReference type="Proteomes" id="UP001216150">
    <property type="component" value="Unassembled WGS sequence"/>
</dbReference>
<name>A0AAD6GUV5_9EURO</name>
<organism evidence="2 3">
    <name type="scientific">Penicillium hetheringtonii</name>
    <dbReference type="NCBI Taxonomy" id="911720"/>
    <lineage>
        <taxon>Eukaryota</taxon>
        <taxon>Fungi</taxon>
        <taxon>Dikarya</taxon>
        <taxon>Ascomycota</taxon>
        <taxon>Pezizomycotina</taxon>
        <taxon>Eurotiomycetes</taxon>
        <taxon>Eurotiomycetidae</taxon>
        <taxon>Eurotiales</taxon>
        <taxon>Aspergillaceae</taxon>
        <taxon>Penicillium</taxon>
    </lineage>
</organism>